<dbReference type="Proteomes" id="UP000464468">
    <property type="component" value="Chromosome"/>
</dbReference>
<dbReference type="KEGG" id="schy:GVO57_10455"/>
<protein>
    <submittedName>
        <fullName evidence="1">Uncharacterized protein</fullName>
    </submittedName>
</protein>
<gene>
    <name evidence="1" type="ORF">GVO57_10455</name>
</gene>
<reference evidence="1 2" key="1">
    <citation type="submission" date="2020-01" db="EMBL/GenBank/DDBJ databases">
        <title>Sphingomonas sp. C33 whole genome sequece.</title>
        <authorList>
            <person name="Park C."/>
        </authorList>
    </citation>
    <scope>NUCLEOTIDE SEQUENCE [LARGE SCALE GENOMIC DNA]</scope>
    <source>
        <strain evidence="1 2">C33</strain>
    </source>
</reference>
<evidence type="ECO:0000313" key="2">
    <source>
        <dbReference type="Proteomes" id="UP000464468"/>
    </source>
</evidence>
<proteinExistence type="predicted"/>
<evidence type="ECO:0000313" key="1">
    <source>
        <dbReference type="EMBL" id="QHL91160.1"/>
    </source>
</evidence>
<dbReference type="AlphaFoldDB" id="A0A7Z2NWM9"/>
<sequence length="279" mass="31572">MIYLPPIIERIRALLDQDTDQGTTYAALEARLALEKVCYDRLRQRHDYISHADLRGWNPNYVINKLMAEVDQHVGQTMTLSIGRNPGVKPEDDDFMELGTQIGFNPSRISKLWNALAKLALHVRLPENRDDHIPDYGDKAQVREKVEETIVELERLAKGTMDFSGLGEEVSFECPCGQRNKRRAELLEIGQVISCFNPQCSRSFKVQVEEDGSHTFELDAAEIPCAACGAITMAPQRELHKMKPGEMRIVRCLKCGHENRIAWLLMRAELPSAEAAAEN</sequence>
<dbReference type="EMBL" id="CP047895">
    <property type="protein sequence ID" value="QHL91160.1"/>
    <property type="molecule type" value="Genomic_DNA"/>
</dbReference>
<organism evidence="1 2">
    <name type="scientific">Sphingomonas changnyeongensis</name>
    <dbReference type="NCBI Taxonomy" id="2698679"/>
    <lineage>
        <taxon>Bacteria</taxon>
        <taxon>Pseudomonadati</taxon>
        <taxon>Pseudomonadota</taxon>
        <taxon>Alphaproteobacteria</taxon>
        <taxon>Sphingomonadales</taxon>
        <taxon>Sphingomonadaceae</taxon>
        <taxon>Sphingomonas</taxon>
    </lineage>
</organism>
<name>A0A7Z2NWM9_9SPHN</name>
<keyword evidence="2" id="KW-1185">Reference proteome</keyword>
<accession>A0A7Z2NWM9</accession>
<dbReference type="RefSeq" id="WP_160593090.1">
    <property type="nucleotide sequence ID" value="NZ_CP047895.1"/>
</dbReference>